<dbReference type="Proteomes" id="UP001140206">
    <property type="component" value="Chromosome 1"/>
</dbReference>
<dbReference type="InterPro" id="IPR039619">
    <property type="entry name" value="MAKR2/5"/>
</dbReference>
<dbReference type="AlphaFoldDB" id="A0AAV8HSK7"/>
<organism evidence="2 3">
    <name type="scientific">Rhynchospora pubera</name>
    <dbReference type="NCBI Taxonomy" id="906938"/>
    <lineage>
        <taxon>Eukaryota</taxon>
        <taxon>Viridiplantae</taxon>
        <taxon>Streptophyta</taxon>
        <taxon>Embryophyta</taxon>
        <taxon>Tracheophyta</taxon>
        <taxon>Spermatophyta</taxon>
        <taxon>Magnoliopsida</taxon>
        <taxon>Liliopsida</taxon>
        <taxon>Poales</taxon>
        <taxon>Cyperaceae</taxon>
        <taxon>Cyperoideae</taxon>
        <taxon>Rhynchosporeae</taxon>
        <taxon>Rhynchospora</taxon>
    </lineage>
</organism>
<dbReference type="PANTHER" id="PTHR33929">
    <property type="entry name" value="MEMBRANE-ASSOCIATED KINASE REGULATOR 2-RELATED"/>
    <property type="match status" value="1"/>
</dbReference>
<evidence type="ECO:0000313" key="2">
    <source>
        <dbReference type="EMBL" id="KAJ4818363.1"/>
    </source>
</evidence>
<gene>
    <name evidence="2" type="ORF">LUZ62_030929</name>
</gene>
<evidence type="ECO:0000256" key="1">
    <source>
        <dbReference type="SAM" id="MobiDB-lite"/>
    </source>
</evidence>
<name>A0AAV8HSK7_9POAL</name>
<dbReference type="GO" id="GO:0016301">
    <property type="term" value="F:kinase activity"/>
    <property type="evidence" value="ECO:0007669"/>
    <property type="project" value="UniProtKB-KW"/>
</dbReference>
<feature type="compositionally biased region" description="Low complexity" evidence="1">
    <location>
        <begin position="47"/>
        <end position="62"/>
    </location>
</feature>
<comment type="caution">
    <text evidence="2">The sequence shown here is derived from an EMBL/GenBank/DDBJ whole genome shotgun (WGS) entry which is preliminary data.</text>
</comment>
<dbReference type="GO" id="GO:0005886">
    <property type="term" value="C:plasma membrane"/>
    <property type="evidence" value="ECO:0007669"/>
    <property type="project" value="InterPro"/>
</dbReference>
<feature type="region of interest" description="Disordered" evidence="1">
    <location>
        <begin position="397"/>
        <end position="428"/>
    </location>
</feature>
<sequence length="428" mass="45709">MSPSRSRSVTHALSAHSSLSDFSISLPVPDLFQPPFQIPSQLKKPETATSTSSKQYQQKQSTSLALPTMETFSLLKYWRGGGSTTNTTTTTTSPSTPTTTISTSALSPTVSSSLSDSDEEGSFFDLEFSVQEESDLATLSSHADVDLLRSEPVSPSGDLFLKSNSIIISSSDPDTKPLNQFPVSLLKSATKVRVFLLGLKKSRSTSTDQPGSAVLSTKPKFLVVSLFSRDSGAKQNKSSKEEAVVSAEERKFAKEVVLKYLNKIRPLYVRVSKRYGEKLRFATSEGEETDAETEVAVVAPTPVPVKATPVPKETVIVEPDTAAHPVVVACGVRAPRASVPAGIKEVYKRLGKSRSASATVAAKAAVSEIPPPQRRDDSLIQQQDGIQSAIAHCKRSFNSSSIGSESPLQRSMSDPGDGRLDTAVGDGA</sequence>
<proteinExistence type="predicted"/>
<feature type="compositionally biased region" description="Low complexity" evidence="1">
    <location>
        <begin position="84"/>
        <end position="115"/>
    </location>
</feature>
<reference evidence="2" key="1">
    <citation type="submission" date="2022-08" db="EMBL/GenBank/DDBJ databases">
        <authorList>
            <person name="Marques A."/>
        </authorList>
    </citation>
    <scope>NUCLEOTIDE SEQUENCE</scope>
    <source>
        <strain evidence="2">RhyPub2mFocal</strain>
        <tissue evidence="2">Leaves</tissue>
    </source>
</reference>
<feature type="region of interest" description="Disordered" evidence="1">
    <location>
        <begin position="34"/>
        <end position="62"/>
    </location>
</feature>
<protein>
    <submittedName>
        <fullName evidence="2">Membrane-associated kinase regulator</fullName>
    </submittedName>
</protein>
<feature type="region of interest" description="Disordered" evidence="1">
    <location>
        <begin position="83"/>
        <end position="118"/>
    </location>
</feature>
<dbReference type="EMBL" id="JAMFTS010000001">
    <property type="protein sequence ID" value="KAJ4818363.1"/>
    <property type="molecule type" value="Genomic_DNA"/>
</dbReference>
<accession>A0AAV8HSK7</accession>
<feature type="compositionally biased region" description="Polar residues" evidence="1">
    <location>
        <begin position="397"/>
        <end position="412"/>
    </location>
</feature>
<keyword evidence="3" id="KW-1185">Reference proteome</keyword>
<evidence type="ECO:0000313" key="3">
    <source>
        <dbReference type="Proteomes" id="UP001140206"/>
    </source>
</evidence>
<dbReference type="PANTHER" id="PTHR33929:SF1">
    <property type="entry name" value="MEMBRANE-ASSOCIATED KINASE REGULATOR 2-RELATED"/>
    <property type="match status" value="1"/>
</dbReference>
<keyword evidence="2" id="KW-0808">Transferase</keyword>
<keyword evidence="2" id="KW-0418">Kinase</keyword>